<organism evidence="1 2">
    <name type="scientific">Rhodococcus erythropolis</name>
    <name type="common">Arthrobacter picolinophilus</name>
    <dbReference type="NCBI Taxonomy" id="1833"/>
    <lineage>
        <taxon>Bacteria</taxon>
        <taxon>Bacillati</taxon>
        <taxon>Actinomycetota</taxon>
        <taxon>Actinomycetes</taxon>
        <taxon>Mycobacteriales</taxon>
        <taxon>Nocardiaceae</taxon>
        <taxon>Rhodococcus</taxon>
        <taxon>Rhodococcus erythropolis group</taxon>
    </lineage>
</organism>
<dbReference type="Gene3D" id="3.30.70.2970">
    <property type="entry name" value="Protein of unknown function (DUF541), domain 2"/>
    <property type="match status" value="1"/>
</dbReference>
<dbReference type="Pfam" id="PF04402">
    <property type="entry name" value="SIMPL"/>
    <property type="match status" value="1"/>
</dbReference>
<evidence type="ECO:0000313" key="2">
    <source>
        <dbReference type="Proteomes" id="UP000627573"/>
    </source>
</evidence>
<dbReference type="KEGG" id="reb:XU06_10665"/>
<dbReference type="InterPro" id="IPR007497">
    <property type="entry name" value="SIMPL/DUF541"/>
</dbReference>
<protein>
    <submittedName>
        <fullName evidence="1">SIMPL domain-containing protein</fullName>
    </submittedName>
</protein>
<dbReference type="GeneID" id="57487710"/>
<dbReference type="PANTHER" id="PTHR34387:SF1">
    <property type="entry name" value="PERIPLASMIC IMMUNOGENIC PROTEIN"/>
    <property type="match status" value="1"/>
</dbReference>
<dbReference type="EMBL" id="JAECSB010000017">
    <property type="protein sequence ID" value="MBH5141700.1"/>
    <property type="molecule type" value="Genomic_DNA"/>
</dbReference>
<comment type="caution">
    <text evidence="1">The sequence shown here is derived from an EMBL/GenBank/DDBJ whole genome shotgun (WGS) entry which is preliminary data.</text>
</comment>
<dbReference type="PANTHER" id="PTHR34387">
    <property type="entry name" value="SLR1258 PROTEIN"/>
    <property type="match status" value="1"/>
</dbReference>
<dbReference type="GO" id="GO:0006974">
    <property type="term" value="P:DNA damage response"/>
    <property type="evidence" value="ECO:0007669"/>
    <property type="project" value="TreeGrafter"/>
</dbReference>
<dbReference type="AlphaFoldDB" id="A0A0E4A5B5"/>
<name>A0A0E4A5B5_RHOER</name>
<dbReference type="Gene3D" id="3.30.110.170">
    <property type="entry name" value="Protein of unknown function (DUF541), domain 1"/>
    <property type="match status" value="1"/>
</dbReference>
<dbReference type="PROSITE" id="PS51257">
    <property type="entry name" value="PROKAR_LIPOPROTEIN"/>
    <property type="match status" value="1"/>
</dbReference>
<gene>
    <name evidence="1" type="ORF">I3517_03605</name>
</gene>
<sequence>MRPHLKTLALTAAAAALTVSLTACGSSDNAAKEVTVVGSGQVRGAPDILNADIGIEVVAPDVSGAVSEANDKARQMIDAIVAAGVAPEDVQTSDLSVQPQYDASGGPFVGGNVTGYRATNSVRIVVRDLDKASSVLDAGIAAGGNAARLGNVAFAIDDDSQLLADARTRAFEDAKNRAEQYADLSGTSLENVVTITEAHDTSGGQTMRAPDASMSDMVLAPGTQQVSFEVTVTWALG</sequence>
<dbReference type="Proteomes" id="UP000627573">
    <property type="component" value="Unassembled WGS sequence"/>
</dbReference>
<accession>A0A0E4A5B5</accession>
<evidence type="ECO:0000313" key="1">
    <source>
        <dbReference type="EMBL" id="MBH5141700.1"/>
    </source>
</evidence>
<reference evidence="1 2" key="1">
    <citation type="submission" date="2020-12" db="EMBL/GenBank/DDBJ databases">
        <title>Draft genome sequence of furan degrading bacterial strain FUR100.</title>
        <authorList>
            <person name="Woiski C."/>
        </authorList>
    </citation>
    <scope>NUCLEOTIDE SEQUENCE [LARGE SCALE GENOMIC DNA]</scope>
    <source>
        <strain evidence="1 2">FUR100</strain>
    </source>
</reference>
<proteinExistence type="predicted"/>
<dbReference type="InterPro" id="IPR052022">
    <property type="entry name" value="26kDa_periplasmic_antigen"/>
</dbReference>
<dbReference type="RefSeq" id="WP_021332569.1">
    <property type="nucleotide sequence ID" value="NZ_CP011295.1"/>
</dbReference>
<keyword evidence="2" id="KW-1185">Reference proteome</keyword>